<accession>A0ABT0L7F7</accession>
<keyword evidence="2 3" id="KW-0436">Ligase</keyword>
<name>A0ABT0L7F7_9GAMM</name>
<dbReference type="NCBIfam" id="TIGR00347">
    <property type="entry name" value="bioD"/>
    <property type="match status" value="1"/>
</dbReference>
<feature type="binding site" evidence="2">
    <location>
        <position position="126"/>
    </location>
    <ligand>
        <name>Mg(2+)</name>
        <dbReference type="ChEBI" id="CHEBI:18420"/>
    </ligand>
</feature>
<comment type="catalytic activity">
    <reaction evidence="2">
        <text>(7R,8S)-7,8-diammoniononanoate + CO2 + ATP = (4R,5S)-dethiobiotin + ADP + phosphate + 3 H(+)</text>
        <dbReference type="Rhea" id="RHEA:15805"/>
        <dbReference type="ChEBI" id="CHEBI:15378"/>
        <dbReference type="ChEBI" id="CHEBI:16526"/>
        <dbReference type="ChEBI" id="CHEBI:30616"/>
        <dbReference type="ChEBI" id="CHEBI:43474"/>
        <dbReference type="ChEBI" id="CHEBI:149469"/>
        <dbReference type="ChEBI" id="CHEBI:149473"/>
        <dbReference type="ChEBI" id="CHEBI:456216"/>
        <dbReference type="EC" id="6.3.3.3"/>
    </reaction>
</comment>
<protein>
    <recommendedName>
        <fullName evidence="2">ATP-dependent dethiobiotin synthetase BioD</fullName>
        <ecNumber evidence="2">6.3.3.3</ecNumber>
    </recommendedName>
    <alternativeName>
        <fullName evidence="2">DTB synthetase</fullName>
        <shortName evidence="2">DTBS</shortName>
    </alternativeName>
    <alternativeName>
        <fullName evidence="2">Dethiobiotin synthase</fullName>
    </alternativeName>
</protein>
<dbReference type="PANTHER" id="PTHR43210">
    <property type="entry name" value="DETHIOBIOTIN SYNTHETASE"/>
    <property type="match status" value="1"/>
</dbReference>
<comment type="function">
    <text evidence="2">Catalyzes a mechanistically unusual reaction, the ATP-dependent insertion of CO2 between the N7 and N8 nitrogen atoms of 7,8-diaminopelargonic acid (DAPA, also called 7,8-diammoniononanoate) to form a ureido ring.</text>
</comment>
<comment type="similarity">
    <text evidence="2">Belongs to the dethiobiotin synthetase family.</text>
</comment>
<dbReference type="InterPro" id="IPR027417">
    <property type="entry name" value="P-loop_NTPase"/>
</dbReference>
<feature type="binding site" evidence="2">
    <location>
        <position position="49"/>
    </location>
    <ligand>
        <name>ATP</name>
        <dbReference type="ChEBI" id="CHEBI:30616"/>
    </ligand>
</feature>
<comment type="caution">
    <text evidence="2">Lacks conserved residue(s) required for the propagation of feature annotation.</text>
</comment>
<keyword evidence="4" id="KW-1185">Reference proteome</keyword>
<reference evidence="3 4" key="1">
    <citation type="submission" date="2022-01" db="EMBL/GenBank/DDBJ databases">
        <title>Whole genome-based taxonomy of the Shewanellaceae.</title>
        <authorList>
            <person name="Martin-Rodriguez A.J."/>
        </authorList>
    </citation>
    <scope>NUCLEOTIDE SEQUENCE [LARGE SCALE GENOMIC DNA]</scope>
    <source>
        <strain evidence="3 4">DSM 17177</strain>
    </source>
</reference>
<keyword evidence="2" id="KW-0460">Magnesium</keyword>
<gene>
    <name evidence="2 3" type="primary">bioD</name>
    <name evidence="3" type="ORF">L2764_03810</name>
</gene>
<keyword evidence="2" id="KW-0479">Metal-binding</keyword>
<comment type="subcellular location">
    <subcellularLocation>
        <location evidence="2">Cytoplasm</location>
    </subcellularLocation>
</comment>
<feature type="active site" evidence="2">
    <location>
        <position position="32"/>
    </location>
</feature>
<organism evidence="3 4">
    <name type="scientific">Shewanella surugensis</name>
    <dbReference type="NCBI Taxonomy" id="212020"/>
    <lineage>
        <taxon>Bacteria</taxon>
        <taxon>Pseudomonadati</taxon>
        <taxon>Pseudomonadota</taxon>
        <taxon>Gammaproteobacteria</taxon>
        <taxon>Alteromonadales</taxon>
        <taxon>Shewanellaceae</taxon>
        <taxon>Shewanella</taxon>
    </lineage>
</organism>
<dbReference type="GO" id="GO:0004141">
    <property type="term" value="F:dethiobiotin synthase activity"/>
    <property type="evidence" value="ECO:0007669"/>
    <property type="project" value="UniProtKB-EC"/>
</dbReference>
<feature type="binding site" evidence="2">
    <location>
        <begin position="126"/>
        <end position="129"/>
    </location>
    <ligand>
        <name>ATP</name>
        <dbReference type="ChEBI" id="CHEBI:30616"/>
    </ligand>
</feature>
<feature type="binding site" evidence="2">
    <location>
        <position position="36"/>
    </location>
    <ligand>
        <name>substrate</name>
    </ligand>
</feature>
<feature type="binding site" evidence="2">
    <location>
        <position position="49"/>
    </location>
    <ligand>
        <name>Mg(2+)</name>
        <dbReference type="ChEBI" id="CHEBI:18420"/>
    </ligand>
</feature>
<sequence length="233" mass="24831">MYFVTGTDTDCGKTLVSSALLHQAKGRSLGFKPIASGCEMQAQGLRNADALSLLAASSVKLGDFLTLSNDGVSMALEYQHINPYAFEPAIAPHIAASQVSVDIEPELVLENIMFAKTLSLDFCIIEGAGGWHLPLGNHHFLSSVVKQAELAVILVVGVKLGCLNHALLTQEAILKAGIRIAGWVANCVDPDMPYVDDNLMTLLEVMSAPCLGIIPYLSVPKATVATKYLVLPQ</sequence>
<dbReference type="PANTHER" id="PTHR43210:SF5">
    <property type="entry name" value="DETHIOBIOTIN SYNTHETASE"/>
    <property type="match status" value="1"/>
</dbReference>
<evidence type="ECO:0000313" key="3">
    <source>
        <dbReference type="EMBL" id="MCL1123631.1"/>
    </source>
</evidence>
<evidence type="ECO:0000313" key="4">
    <source>
        <dbReference type="Proteomes" id="UP001203423"/>
    </source>
</evidence>
<feature type="binding site" evidence="2">
    <location>
        <begin position="215"/>
        <end position="217"/>
    </location>
    <ligand>
        <name>ATP</name>
        <dbReference type="ChEBI" id="CHEBI:30616"/>
    </ligand>
</feature>
<dbReference type="SUPFAM" id="SSF52540">
    <property type="entry name" value="P-loop containing nucleoside triphosphate hydrolases"/>
    <property type="match status" value="1"/>
</dbReference>
<proteinExistence type="inferred from homology"/>
<dbReference type="Pfam" id="PF13500">
    <property type="entry name" value="AAA_26"/>
    <property type="match status" value="1"/>
</dbReference>
<dbReference type="InterPro" id="IPR004472">
    <property type="entry name" value="DTB_synth_BioD"/>
</dbReference>
<evidence type="ECO:0000256" key="1">
    <source>
        <dbReference type="ARBA" id="ARBA00022756"/>
    </source>
</evidence>
<keyword evidence="1 2" id="KW-0093">Biotin biosynthesis</keyword>
<dbReference type="HAMAP" id="MF_00336">
    <property type="entry name" value="BioD"/>
    <property type="match status" value="1"/>
</dbReference>
<feature type="binding site" evidence="2">
    <location>
        <position position="14"/>
    </location>
    <ligand>
        <name>Mg(2+)</name>
        <dbReference type="ChEBI" id="CHEBI:18420"/>
    </ligand>
</feature>
<comment type="cofactor">
    <cofactor evidence="2">
        <name>Mg(2+)</name>
        <dbReference type="ChEBI" id="CHEBI:18420"/>
    </cofactor>
</comment>
<dbReference type="EMBL" id="JAKIKS010000009">
    <property type="protein sequence ID" value="MCL1123631.1"/>
    <property type="molecule type" value="Genomic_DNA"/>
</dbReference>
<dbReference type="EC" id="6.3.3.3" evidence="2"/>
<dbReference type="PIRSF" id="PIRSF006755">
    <property type="entry name" value="DTB_synth"/>
    <property type="match status" value="1"/>
</dbReference>
<evidence type="ECO:0000256" key="2">
    <source>
        <dbReference type="HAMAP-Rule" id="MF_00336"/>
    </source>
</evidence>
<dbReference type="Gene3D" id="3.40.50.300">
    <property type="entry name" value="P-loop containing nucleotide triphosphate hydrolases"/>
    <property type="match status" value="1"/>
</dbReference>
<comment type="pathway">
    <text evidence="2">Cofactor biosynthesis; biotin biosynthesis; biotin from 7,8-diaminononanoate: step 1/2.</text>
</comment>
<feature type="binding site" evidence="2">
    <location>
        <begin position="186"/>
        <end position="187"/>
    </location>
    <ligand>
        <name>ATP</name>
        <dbReference type="ChEBI" id="CHEBI:30616"/>
    </ligand>
</feature>
<keyword evidence="2" id="KW-0547">Nucleotide-binding</keyword>
<dbReference type="Proteomes" id="UP001203423">
    <property type="component" value="Unassembled WGS sequence"/>
</dbReference>
<dbReference type="CDD" id="cd03109">
    <property type="entry name" value="DTBS"/>
    <property type="match status" value="1"/>
</dbReference>
<feature type="binding site" evidence="2">
    <location>
        <begin position="10"/>
        <end position="15"/>
    </location>
    <ligand>
        <name>ATP</name>
        <dbReference type="ChEBI" id="CHEBI:30616"/>
    </ligand>
</feature>
<dbReference type="RefSeq" id="WP_248938917.1">
    <property type="nucleotide sequence ID" value="NZ_JAKIKS010000009.1"/>
</dbReference>
<keyword evidence="2" id="KW-0067">ATP-binding</keyword>
<comment type="caution">
    <text evidence="3">The sequence shown here is derived from an EMBL/GenBank/DDBJ whole genome shotgun (WGS) entry which is preliminary data.</text>
</comment>
<comment type="subunit">
    <text evidence="2">Homodimer.</text>
</comment>
<keyword evidence="2" id="KW-0963">Cytoplasm</keyword>